<feature type="transmembrane region" description="Helical" evidence="1">
    <location>
        <begin position="194"/>
        <end position="214"/>
    </location>
</feature>
<feature type="transmembrane region" description="Helical" evidence="1">
    <location>
        <begin position="132"/>
        <end position="150"/>
    </location>
</feature>
<dbReference type="CDD" id="cd01949">
    <property type="entry name" value="GGDEF"/>
    <property type="match status" value="1"/>
</dbReference>
<dbReference type="NCBIfam" id="TIGR00254">
    <property type="entry name" value="GGDEF"/>
    <property type="match status" value="1"/>
</dbReference>
<feature type="transmembrane region" description="Helical" evidence="1">
    <location>
        <begin position="263"/>
        <end position="285"/>
    </location>
</feature>
<dbReference type="InterPro" id="IPR029787">
    <property type="entry name" value="Nucleotide_cyclase"/>
</dbReference>
<evidence type="ECO:0000313" key="4">
    <source>
        <dbReference type="Proteomes" id="UP000647172"/>
    </source>
</evidence>
<dbReference type="PANTHER" id="PTHR46663">
    <property type="entry name" value="DIGUANYLATE CYCLASE DGCT-RELATED"/>
    <property type="match status" value="1"/>
</dbReference>
<feature type="transmembrane region" description="Helical" evidence="1">
    <location>
        <begin position="69"/>
        <end position="89"/>
    </location>
</feature>
<accession>A0A919MWX4</accession>
<dbReference type="Proteomes" id="UP000647172">
    <property type="component" value="Unassembled WGS sequence"/>
</dbReference>
<dbReference type="SMART" id="SM00267">
    <property type="entry name" value="GGDEF"/>
    <property type="match status" value="1"/>
</dbReference>
<name>A0A919MWX4_9ACTN</name>
<feature type="domain" description="GGDEF" evidence="2">
    <location>
        <begin position="358"/>
        <end position="491"/>
    </location>
</feature>
<feature type="transmembrane region" description="Helical" evidence="1">
    <location>
        <begin position="101"/>
        <end position="120"/>
    </location>
</feature>
<keyword evidence="1" id="KW-1133">Transmembrane helix</keyword>
<dbReference type="SUPFAM" id="SSF55073">
    <property type="entry name" value="Nucleotide cyclase"/>
    <property type="match status" value="1"/>
</dbReference>
<dbReference type="EMBL" id="BOMQ01000074">
    <property type="protein sequence ID" value="GIE52670.1"/>
    <property type="molecule type" value="Genomic_DNA"/>
</dbReference>
<dbReference type="PROSITE" id="PS50887">
    <property type="entry name" value="GGDEF"/>
    <property type="match status" value="1"/>
</dbReference>
<organism evidence="3 4">
    <name type="scientific">Actinoplanes nipponensis</name>
    <dbReference type="NCBI Taxonomy" id="135950"/>
    <lineage>
        <taxon>Bacteria</taxon>
        <taxon>Bacillati</taxon>
        <taxon>Actinomycetota</taxon>
        <taxon>Actinomycetes</taxon>
        <taxon>Micromonosporales</taxon>
        <taxon>Micromonosporaceae</taxon>
        <taxon>Actinoplanes</taxon>
    </lineage>
</organism>
<dbReference type="Pfam" id="PF00990">
    <property type="entry name" value="GGDEF"/>
    <property type="match status" value="1"/>
</dbReference>
<keyword evidence="1" id="KW-0472">Membrane</keyword>
<dbReference type="InterPro" id="IPR052163">
    <property type="entry name" value="DGC-Regulatory_Protein"/>
</dbReference>
<feature type="transmembrane region" description="Helical" evidence="1">
    <location>
        <begin position="220"/>
        <end position="242"/>
    </location>
</feature>
<sequence length="513" mass="54502">MALREDAPVRQVGRTATVYFMVVSAVLVTVFTVGGATWHQMALLLASMAALVAVVAARRIHRHAYRLPWNLVAVGLSLLTVVNALSLVGDALHGGVSVWPIAPFQIAGYLALLAASLLVVRRRASDDSGDVIDAAVLGIAAASPVWEYALHPALMAAETPTHRHIGVLVQILALMGILGSMLRIAQAAGREQVSVWLFFGALVCAVMGDVSFTTTGNTPGIASAVTGLCYMAGYLLMGAAALHPTGGTLTKPAASHYAVPTNIRFSLFGGALIAIPVVGGIPQLFGEAPDGLLLTLGPLAMVPMVLIRARQLLAQRSQDRDELEYQANHDDLTGLVNRRKLFTDVKHALTRTAHDPPSTATVLYCDLDDFKPINDRYGHEAGDEVLRCVARRLAAALRKSDIVARVGGDEFLAYCPGVDRTVAESLRQSVEDALTKPILWNGTTLSIGVTVGTATSVQDGNLAPDELIAAADAAMYERKRARKSAPLRPITTDPAALPTELPPAWRSFSNLID</sequence>
<feature type="transmembrane region" description="Helical" evidence="1">
    <location>
        <begin position="38"/>
        <end position="57"/>
    </location>
</feature>
<comment type="caution">
    <text evidence="3">The sequence shown here is derived from an EMBL/GenBank/DDBJ whole genome shotgun (WGS) entry which is preliminary data.</text>
</comment>
<gene>
    <name evidence="3" type="ORF">Ani05nite_62040</name>
</gene>
<keyword evidence="1" id="KW-0812">Transmembrane</keyword>
<dbReference type="PANTHER" id="PTHR46663:SF2">
    <property type="entry name" value="GGDEF DOMAIN-CONTAINING PROTEIN"/>
    <property type="match status" value="1"/>
</dbReference>
<dbReference type="Gene3D" id="3.30.70.270">
    <property type="match status" value="1"/>
</dbReference>
<dbReference type="InterPro" id="IPR000160">
    <property type="entry name" value="GGDEF_dom"/>
</dbReference>
<feature type="transmembrane region" description="Helical" evidence="1">
    <location>
        <begin position="162"/>
        <end position="182"/>
    </location>
</feature>
<evidence type="ECO:0000259" key="2">
    <source>
        <dbReference type="PROSITE" id="PS50887"/>
    </source>
</evidence>
<protein>
    <recommendedName>
        <fullName evidence="2">GGDEF domain-containing protein</fullName>
    </recommendedName>
</protein>
<evidence type="ECO:0000256" key="1">
    <source>
        <dbReference type="SAM" id="Phobius"/>
    </source>
</evidence>
<dbReference type="InterPro" id="IPR043128">
    <property type="entry name" value="Rev_trsase/Diguanyl_cyclase"/>
</dbReference>
<keyword evidence="4" id="KW-1185">Reference proteome</keyword>
<proteinExistence type="predicted"/>
<dbReference type="AlphaFoldDB" id="A0A919MWX4"/>
<reference evidence="3" key="1">
    <citation type="submission" date="2021-01" db="EMBL/GenBank/DDBJ databases">
        <title>Whole genome shotgun sequence of Actinoplanes nipponensis NBRC 14063.</title>
        <authorList>
            <person name="Komaki H."/>
            <person name="Tamura T."/>
        </authorList>
    </citation>
    <scope>NUCLEOTIDE SEQUENCE</scope>
    <source>
        <strain evidence="3">NBRC 14063</strain>
    </source>
</reference>
<evidence type="ECO:0000313" key="3">
    <source>
        <dbReference type="EMBL" id="GIE52670.1"/>
    </source>
</evidence>
<feature type="transmembrane region" description="Helical" evidence="1">
    <location>
        <begin position="12"/>
        <end position="32"/>
    </location>
</feature>